<gene>
    <name evidence="1" type="ORF">SMRZ_LOCUS5046</name>
</gene>
<evidence type="ECO:0000313" key="2">
    <source>
        <dbReference type="Proteomes" id="UP000277204"/>
    </source>
</evidence>
<keyword evidence="2" id="KW-1185">Reference proteome</keyword>
<name>A0A183LMM1_9TREM</name>
<proteinExistence type="predicted"/>
<organism evidence="1 2">
    <name type="scientific">Schistosoma margrebowiei</name>
    <dbReference type="NCBI Taxonomy" id="48269"/>
    <lineage>
        <taxon>Eukaryota</taxon>
        <taxon>Metazoa</taxon>
        <taxon>Spiralia</taxon>
        <taxon>Lophotrochozoa</taxon>
        <taxon>Platyhelminthes</taxon>
        <taxon>Trematoda</taxon>
        <taxon>Digenea</taxon>
        <taxon>Strigeidida</taxon>
        <taxon>Schistosomatoidea</taxon>
        <taxon>Schistosomatidae</taxon>
        <taxon>Schistosoma</taxon>
    </lineage>
</organism>
<protein>
    <submittedName>
        <fullName evidence="1">Uncharacterized protein</fullName>
    </submittedName>
</protein>
<dbReference type="EMBL" id="UZAI01001674">
    <property type="protein sequence ID" value="VDO64287.1"/>
    <property type="molecule type" value="Genomic_DNA"/>
</dbReference>
<accession>A0A183LMM1</accession>
<reference evidence="1 2" key="1">
    <citation type="submission" date="2018-11" db="EMBL/GenBank/DDBJ databases">
        <authorList>
            <consortium name="Pathogen Informatics"/>
        </authorList>
    </citation>
    <scope>NUCLEOTIDE SEQUENCE [LARGE SCALE GENOMIC DNA]</scope>
    <source>
        <strain evidence="1 2">Zambia</strain>
    </source>
</reference>
<dbReference type="AlphaFoldDB" id="A0A183LMM1"/>
<sequence>MVSKIRLKVKKHWTARKTGLQRFNTLFLRHTDKVEEFEITVNRFQTLRDVPKEETTMEDNWKETEEALTPACQKFLARNKHHH</sequence>
<evidence type="ECO:0000313" key="1">
    <source>
        <dbReference type="EMBL" id="VDO64287.1"/>
    </source>
</evidence>
<dbReference type="Proteomes" id="UP000277204">
    <property type="component" value="Unassembled WGS sequence"/>
</dbReference>